<feature type="transmembrane region" description="Helical" evidence="7">
    <location>
        <begin position="245"/>
        <end position="272"/>
    </location>
</feature>
<evidence type="ECO:0000256" key="4">
    <source>
        <dbReference type="ARBA" id="ARBA00022989"/>
    </source>
</evidence>
<feature type="transmembrane region" description="Helical" evidence="7">
    <location>
        <begin position="278"/>
        <end position="297"/>
    </location>
</feature>
<evidence type="ECO:0000313" key="8">
    <source>
        <dbReference type="EMBL" id="MCM8747998.1"/>
    </source>
</evidence>
<gene>
    <name evidence="8" type="ORF">NET02_02430</name>
</gene>
<keyword evidence="9" id="KW-1185">Reference proteome</keyword>
<accession>A0AA41WBR3</accession>
<feature type="region of interest" description="Disordered" evidence="6">
    <location>
        <begin position="320"/>
        <end position="347"/>
    </location>
</feature>
<keyword evidence="5 7" id="KW-0472">Membrane</keyword>
<dbReference type="CDD" id="cd06581">
    <property type="entry name" value="TM_PBP1_LivM_like"/>
    <property type="match status" value="1"/>
</dbReference>
<evidence type="ECO:0000256" key="6">
    <source>
        <dbReference type="SAM" id="MobiDB-lite"/>
    </source>
</evidence>
<feature type="transmembrane region" description="Helical" evidence="7">
    <location>
        <begin position="212"/>
        <end position="233"/>
    </location>
</feature>
<proteinExistence type="predicted"/>
<feature type="transmembrane region" description="Helical" evidence="7">
    <location>
        <begin position="162"/>
        <end position="180"/>
    </location>
</feature>
<dbReference type="GO" id="GO:0015658">
    <property type="term" value="F:branched-chain amino acid transmembrane transporter activity"/>
    <property type="evidence" value="ECO:0007669"/>
    <property type="project" value="InterPro"/>
</dbReference>
<comment type="caution">
    <text evidence="8">The sequence shown here is derived from an EMBL/GenBank/DDBJ whole genome shotgun (WGS) entry which is preliminary data.</text>
</comment>
<evidence type="ECO:0000313" key="9">
    <source>
        <dbReference type="Proteomes" id="UP001165306"/>
    </source>
</evidence>
<dbReference type="GO" id="GO:0005886">
    <property type="term" value="C:plasma membrane"/>
    <property type="evidence" value="ECO:0007669"/>
    <property type="project" value="UniProtKB-SubCell"/>
</dbReference>
<feature type="transmembrane region" description="Helical" evidence="7">
    <location>
        <begin position="54"/>
        <end position="78"/>
    </location>
</feature>
<name>A0AA41WBR3_9BACT</name>
<feature type="transmembrane region" description="Helical" evidence="7">
    <location>
        <begin position="113"/>
        <end position="132"/>
    </location>
</feature>
<evidence type="ECO:0000256" key="7">
    <source>
        <dbReference type="SAM" id="Phobius"/>
    </source>
</evidence>
<keyword evidence="3 7" id="KW-0812">Transmembrane</keyword>
<dbReference type="InterPro" id="IPR043428">
    <property type="entry name" value="LivM-like"/>
</dbReference>
<comment type="subcellular location">
    <subcellularLocation>
        <location evidence="1">Cell membrane</location>
        <topology evidence="1">Multi-pass membrane protein</topology>
    </subcellularLocation>
</comment>
<protein>
    <submittedName>
        <fullName evidence="8">Branched-chain amino acid ABC transporter permease</fullName>
    </submittedName>
</protein>
<dbReference type="InterPro" id="IPR001851">
    <property type="entry name" value="ABC_transp_permease"/>
</dbReference>
<dbReference type="AlphaFoldDB" id="A0AA41WBR3"/>
<evidence type="ECO:0000256" key="5">
    <source>
        <dbReference type="ARBA" id="ARBA00023136"/>
    </source>
</evidence>
<dbReference type="PANTHER" id="PTHR30482:SF10">
    <property type="entry name" value="HIGH-AFFINITY BRANCHED-CHAIN AMINO ACID TRANSPORT PROTEIN BRAE"/>
    <property type="match status" value="1"/>
</dbReference>
<keyword evidence="4 7" id="KW-1133">Transmembrane helix</keyword>
<organism evidence="8 9">
    <name type="scientific">Thermalbibacter longus</name>
    <dbReference type="NCBI Taxonomy" id="2951981"/>
    <lineage>
        <taxon>Bacteria</taxon>
        <taxon>Pseudomonadati</taxon>
        <taxon>Thermomicrobiota</taxon>
        <taxon>Thermomicrobia</taxon>
        <taxon>Thermomicrobiales</taxon>
        <taxon>Thermomicrobiaceae</taxon>
        <taxon>Thermalbibacter</taxon>
    </lineage>
</organism>
<reference evidence="8" key="1">
    <citation type="submission" date="2022-06" db="EMBL/GenBank/DDBJ databases">
        <title>CFH 74404 Thermomicrobiaceae sp.</title>
        <authorList>
            <person name="Ming H."/>
            <person name="Li W.-J."/>
            <person name="Zhao Z."/>
        </authorList>
    </citation>
    <scope>NUCLEOTIDE SEQUENCE</scope>
    <source>
        <strain evidence="8">CFH 74404</strain>
    </source>
</reference>
<feature type="compositionally biased region" description="Basic and acidic residues" evidence="6">
    <location>
        <begin position="331"/>
        <end position="347"/>
    </location>
</feature>
<dbReference type="Proteomes" id="UP001165306">
    <property type="component" value="Unassembled WGS sequence"/>
</dbReference>
<dbReference type="EMBL" id="JAMSLR010000001">
    <property type="protein sequence ID" value="MCM8747998.1"/>
    <property type="molecule type" value="Genomic_DNA"/>
</dbReference>
<evidence type="ECO:0000256" key="1">
    <source>
        <dbReference type="ARBA" id="ARBA00004651"/>
    </source>
</evidence>
<dbReference type="RefSeq" id="WP_284055777.1">
    <property type="nucleotide sequence ID" value="NZ_JAMSLR010000001.1"/>
</dbReference>
<dbReference type="PANTHER" id="PTHR30482">
    <property type="entry name" value="HIGH-AFFINITY BRANCHED-CHAIN AMINO ACID TRANSPORT SYSTEM PERMEASE"/>
    <property type="match status" value="1"/>
</dbReference>
<sequence>MRRWRPTRIRPGWPFLVLAILLPLLVQNPFLHRLLAVAALEAVLAVSLNLVLGYGGLISLGHAGFYGIGAYVTALLALHLGAPFLVTLPVAALAAAITGWIFARPILHLRGHYFAMATLALGEILVLVAYNWDAVTRGPSGLPGIPRAELFGWVATTHRDNYYLGLALLVLAIVVIRRFVDSPFGLSLIATRGDDQAAASIGTDVAGVRTMAFALAAFFAGAAGALYAHYITFVSVEPFQLTHTIALLAMVAVGGIATIPGPIVGAVLLTLLPEVLRGLADLRMVLYGVLLMLVIWLRPQGLLGQGRLFAGWRGRPPASLVPQRVSAEPNAEERRTQPSPREEAGAR</sequence>
<dbReference type="Pfam" id="PF02653">
    <property type="entry name" value="BPD_transp_2"/>
    <property type="match status" value="1"/>
</dbReference>
<evidence type="ECO:0000256" key="3">
    <source>
        <dbReference type="ARBA" id="ARBA00022692"/>
    </source>
</evidence>
<keyword evidence="2" id="KW-1003">Cell membrane</keyword>
<feature type="transmembrane region" description="Helical" evidence="7">
    <location>
        <begin position="85"/>
        <end position="107"/>
    </location>
</feature>
<evidence type="ECO:0000256" key="2">
    <source>
        <dbReference type="ARBA" id="ARBA00022475"/>
    </source>
</evidence>